<dbReference type="SUPFAM" id="SSF52833">
    <property type="entry name" value="Thioredoxin-like"/>
    <property type="match status" value="1"/>
</dbReference>
<reference evidence="7 8" key="1">
    <citation type="submission" date="2024-01" db="EMBL/GenBank/DDBJ databases">
        <title>The genomes of 5 underutilized Papilionoideae crops provide insights into root nodulation and disease resistanc.</title>
        <authorList>
            <person name="Yuan L."/>
        </authorList>
    </citation>
    <scope>NUCLEOTIDE SEQUENCE [LARGE SCALE GENOMIC DNA]</scope>
    <source>
        <strain evidence="7">ZHUSHIDOU_FW_LH</strain>
        <tissue evidence="7">Leaf</tissue>
    </source>
</reference>
<dbReference type="InterPro" id="IPR049483">
    <property type="entry name" value="FAF1_2-like_UAS"/>
</dbReference>
<organism evidence="7 8">
    <name type="scientific">Crotalaria pallida</name>
    <name type="common">Smooth rattlebox</name>
    <name type="synonym">Crotalaria striata</name>
    <dbReference type="NCBI Taxonomy" id="3830"/>
    <lineage>
        <taxon>Eukaryota</taxon>
        <taxon>Viridiplantae</taxon>
        <taxon>Streptophyta</taxon>
        <taxon>Embryophyta</taxon>
        <taxon>Tracheophyta</taxon>
        <taxon>Spermatophyta</taxon>
        <taxon>Magnoliopsida</taxon>
        <taxon>eudicotyledons</taxon>
        <taxon>Gunneridae</taxon>
        <taxon>Pentapetalae</taxon>
        <taxon>rosids</taxon>
        <taxon>fabids</taxon>
        <taxon>Fabales</taxon>
        <taxon>Fabaceae</taxon>
        <taxon>Papilionoideae</taxon>
        <taxon>50 kb inversion clade</taxon>
        <taxon>genistoids sensu lato</taxon>
        <taxon>core genistoids</taxon>
        <taxon>Crotalarieae</taxon>
        <taxon>Crotalaria</taxon>
    </lineage>
</organism>
<feature type="compositionally biased region" description="Pro residues" evidence="5">
    <location>
        <begin position="63"/>
        <end position="73"/>
    </location>
</feature>
<accession>A0AAN9FC15</accession>
<feature type="region of interest" description="Disordered" evidence="5">
    <location>
        <begin position="43"/>
        <end position="73"/>
    </location>
</feature>
<dbReference type="Pfam" id="PF14555">
    <property type="entry name" value="UBA_4"/>
    <property type="match status" value="1"/>
</dbReference>
<keyword evidence="3" id="KW-0256">Endoplasmic reticulum</keyword>
<dbReference type="InterPro" id="IPR006577">
    <property type="entry name" value="UAS"/>
</dbReference>
<protein>
    <recommendedName>
        <fullName evidence="6">UBX domain-containing protein</fullName>
    </recommendedName>
</protein>
<dbReference type="InterPro" id="IPR036249">
    <property type="entry name" value="Thioredoxin-like_sf"/>
</dbReference>
<dbReference type="InterPro" id="IPR029071">
    <property type="entry name" value="Ubiquitin-like_domsf"/>
</dbReference>
<dbReference type="CDD" id="cd14353">
    <property type="entry name" value="UBA_FAF"/>
    <property type="match status" value="1"/>
</dbReference>
<dbReference type="InterPro" id="IPR001012">
    <property type="entry name" value="UBX_dom"/>
</dbReference>
<feature type="compositionally biased region" description="Basic and acidic residues" evidence="5">
    <location>
        <begin position="317"/>
        <end position="356"/>
    </location>
</feature>
<name>A0AAN9FC15_CROPI</name>
<evidence type="ECO:0000313" key="7">
    <source>
        <dbReference type="EMBL" id="KAK7269028.1"/>
    </source>
</evidence>
<dbReference type="SUPFAM" id="SSF101447">
    <property type="entry name" value="Formin homology 2 domain (FH2 domain)"/>
    <property type="match status" value="1"/>
</dbReference>
<dbReference type="SMART" id="SM00166">
    <property type="entry name" value="UBX"/>
    <property type="match status" value="1"/>
</dbReference>
<dbReference type="Proteomes" id="UP001372338">
    <property type="component" value="Unassembled WGS sequence"/>
</dbReference>
<dbReference type="AlphaFoldDB" id="A0AAN9FC15"/>
<proteinExistence type="predicted"/>
<dbReference type="PANTHER" id="PTHR23322">
    <property type="entry name" value="FAS-ASSOCIATED PROTEIN"/>
    <property type="match status" value="1"/>
</dbReference>
<feature type="region of interest" description="Disordered" evidence="5">
    <location>
        <begin position="317"/>
        <end position="360"/>
    </location>
</feature>
<dbReference type="SUPFAM" id="SSF46934">
    <property type="entry name" value="UBA-like"/>
    <property type="match status" value="1"/>
</dbReference>
<dbReference type="Gene3D" id="3.40.30.10">
    <property type="entry name" value="Glutaredoxin"/>
    <property type="match status" value="1"/>
</dbReference>
<dbReference type="InterPro" id="IPR050730">
    <property type="entry name" value="UBX_domain-protein"/>
</dbReference>
<dbReference type="Gene3D" id="3.10.20.90">
    <property type="entry name" value="Phosphatidylinositol 3-kinase Catalytic Subunit, Chain A, domain 1"/>
    <property type="match status" value="1"/>
</dbReference>
<keyword evidence="2" id="KW-0833">Ubl conjugation pathway</keyword>
<dbReference type="Gene3D" id="1.10.8.10">
    <property type="entry name" value="DNA helicase RuvA subunit, C-terminal domain"/>
    <property type="match status" value="1"/>
</dbReference>
<dbReference type="CDD" id="cd01767">
    <property type="entry name" value="UBX"/>
    <property type="match status" value="1"/>
</dbReference>
<dbReference type="GO" id="GO:0043130">
    <property type="term" value="F:ubiquitin binding"/>
    <property type="evidence" value="ECO:0007669"/>
    <property type="project" value="TreeGrafter"/>
</dbReference>
<dbReference type="SMART" id="SM00594">
    <property type="entry name" value="UAS"/>
    <property type="match status" value="1"/>
</dbReference>
<comment type="subcellular location">
    <subcellularLocation>
        <location evidence="1">Endoplasmic reticulum</location>
    </subcellularLocation>
</comment>
<dbReference type="GO" id="GO:0036503">
    <property type="term" value="P:ERAD pathway"/>
    <property type="evidence" value="ECO:0007669"/>
    <property type="project" value="TreeGrafter"/>
</dbReference>
<keyword evidence="4" id="KW-0175">Coiled coil</keyword>
<dbReference type="SUPFAM" id="SSF54236">
    <property type="entry name" value="Ubiquitin-like"/>
    <property type="match status" value="1"/>
</dbReference>
<evidence type="ECO:0000256" key="1">
    <source>
        <dbReference type="ARBA" id="ARBA00004240"/>
    </source>
</evidence>
<evidence type="ECO:0000256" key="2">
    <source>
        <dbReference type="ARBA" id="ARBA00022786"/>
    </source>
</evidence>
<dbReference type="PROSITE" id="PS50033">
    <property type="entry name" value="UBX"/>
    <property type="match status" value="1"/>
</dbReference>
<sequence>MSDVSDKLAYFQAITGLQDPDLCTEILQAHNWDLELAISSFTSSSDDAPSTDTLHFPQTSDSHPPPPPPPPPPGLAWKLIKLPVSVISGSLGLVSGAIGLGLWAAGGVLSYSLGMIGLGSSSSSAASSSSSAPLVSVSAAASEALHFVAEFERDYGASGAMPNFVGEGFMDALQRSRNSFRLLFVYLHSPDHPDTPLFCERTLCSETVAAFVNENFVAWGGSIRASEGFKMSNSLKASRFPFCAVVMAATNQRIALLQQVEGPITPEEMLVILQRVLEESSPVLVAARLEAEERRNNMRLREEQDAAYRAALEADQARERQRREEEERLAREAAEAERKRKEEEEARERAAREAAEKQAALAKLREEKAKSLGEEPEKGPNVTQVLVRFPNGERKGRRFDSTATIQSLYDYVDSLGCLETDSYNLVSNFPRVVYGQEKLTLSLKEAGLHPQASLFVELNS</sequence>
<dbReference type="Pfam" id="PF00789">
    <property type="entry name" value="UBX"/>
    <property type="match status" value="1"/>
</dbReference>
<dbReference type="GO" id="GO:0005783">
    <property type="term" value="C:endoplasmic reticulum"/>
    <property type="evidence" value="ECO:0007669"/>
    <property type="project" value="UniProtKB-SubCell"/>
</dbReference>
<gene>
    <name evidence="7" type="ORF">RIF29_21743</name>
</gene>
<evidence type="ECO:0000256" key="5">
    <source>
        <dbReference type="SAM" id="MobiDB-lite"/>
    </source>
</evidence>
<evidence type="ECO:0000313" key="8">
    <source>
        <dbReference type="Proteomes" id="UP001372338"/>
    </source>
</evidence>
<evidence type="ECO:0000259" key="6">
    <source>
        <dbReference type="PROSITE" id="PS50033"/>
    </source>
</evidence>
<feature type="compositionally biased region" description="Low complexity" evidence="5">
    <location>
        <begin position="43"/>
        <end position="53"/>
    </location>
</feature>
<dbReference type="InterPro" id="IPR009060">
    <property type="entry name" value="UBA-like_sf"/>
</dbReference>
<dbReference type="PANTHER" id="PTHR23322:SF1">
    <property type="entry name" value="FAS-ASSOCIATED FACTOR 2"/>
    <property type="match status" value="1"/>
</dbReference>
<keyword evidence="8" id="KW-1185">Reference proteome</keyword>
<feature type="domain" description="UBX" evidence="6">
    <location>
        <begin position="378"/>
        <end position="456"/>
    </location>
</feature>
<evidence type="ECO:0000256" key="3">
    <source>
        <dbReference type="ARBA" id="ARBA00022824"/>
    </source>
</evidence>
<comment type="caution">
    <text evidence="7">The sequence shown here is derived from an EMBL/GenBank/DDBJ whole genome shotgun (WGS) entry which is preliminary data.</text>
</comment>
<dbReference type="Pfam" id="PF21021">
    <property type="entry name" value="FAF1"/>
    <property type="match status" value="1"/>
</dbReference>
<dbReference type="CDD" id="cd02958">
    <property type="entry name" value="UAS"/>
    <property type="match status" value="1"/>
</dbReference>
<dbReference type="EMBL" id="JAYWIO010000004">
    <property type="protein sequence ID" value="KAK7269028.1"/>
    <property type="molecule type" value="Genomic_DNA"/>
</dbReference>
<evidence type="ECO:0000256" key="4">
    <source>
        <dbReference type="ARBA" id="ARBA00023054"/>
    </source>
</evidence>